<dbReference type="InterPro" id="IPR001478">
    <property type="entry name" value="PDZ"/>
</dbReference>
<name>A0ABV8QPH3_9BACT</name>
<feature type="domain" description="PDZ" evidence="4">
    <location>
        <begin position="300"/>
        <end position="395"/>
    </location>
</feature>
<evidence type="ECO:0000313" key="6">
    <source>
        <dbReference type="Proteomes" id="UP001595907"/>
    </source>
</evidence>
<dbReference type="SMART" id="SM00228">
    <property type="entry name" value="PDZ"/>
    <property type="match status" value="2"/>
</dbReference>
<evidence type="ECO:0000256" key="1">
    <source>
        <dbReference type="ARBA" id="ARBA00010541"/>
    </source>
</evidence>
<keyword evidence="2" id="KW-0645">Protease</keyword>
<accession>A0ABV8QPH3</accession>
<dbReference type="EMBL" id="JBHSCZ010000001">
    <property type="protein sequence ID" value="MFC4262029.1"/>
    <property type="molecule type" value="Genomic_DNA"/>
</dbReference>
<dbReference type="RefSeq" id="WP_379707381.1">
    <property type="nucleotide sequence ID" value="NZ_JBHSCZ010000001.1"/>
</dbReference>
<evidence type="ECO:0000256" key="2">
    <source>
        <dbReference type="ARBA" id="ARBA00022670"/>
    </source>
</evidence>
<dbReference type="InterPro" id="IPR001940">
    <property type="entry name" value="Peptidase_S1C"/>
</dbReference>
<evidence type="ECO:0000313" key="5">
    <source>
        <dbReference type="EMBL" id="MFC4262029.1"/>
    </source>
</evidence>
<sequence length="513" mass="54715">MKFKQIAFTVAISAITTLGVVWGYSKYLKESNAYGGQLAGVLPANYAKTAGYNDGAPLPAGAVDFTVPSQAAMPAVVHIKTKTNAKQISNNLPKIQRQQNPFADLFGDDDMFEQFFGRRNNIIPEQRASGSGVLISDDGYIVTNNHVVNNADEITVTLNNKKTYKAKVIGADPAYDLAVIKVEAAGLPYLIYGNSDDVKIGQWVLAIGYPLNLEATVTAGIVSAKARSLNLNRDKAGAPGVESFIQTDAAVNMGNSGGALVNTDGKIIGINSAIASPTGYYSGYSYAIPVNIVKKVVDDIIKFGTVQRAYIGIAYANPSEMTDEQKTKVNIPLDATGIIVTDVPTDGGGYAAGIKKGDVILKINGVAVSSGAEMQEQVSRYKPGDKITITYSRNGKEVTTNVTLKNKAGNYDVVKNEIIADKLGADLATLDAKKAKEYGVTGGVIVKRIKADGAIEKQSRMKDGFVILKVNDKIVNTVDELKATIGNNKDVTVSGFYPGYDGLYEYPFSLDDN</sequence>
<dbReference type="InterPro" id="IPR036034">
    <property type="entry name" value="PDZ_sf"/>
</dbReference>
<organism evidence="5 6">
    <name type="scientific">Ferruginibacter yonginensis</name>
    <dbReference type="NCBI Taxonomy" id="1310416"/>
    <lineage>
        <taxon>Bacteria</taxon>
        <taxon>Pseudomonadati</taxon>
        <taxon>Bacteroidota</taxon>
        <taxon>Chitinophagia</taxon>
        <taxon>Chitinophagales</taxon>
        <taxon>Chitinophagaceae</taxon>
        <taxon>Ferruginibacter</taxon>
    </lineage>
</organism>
<dbReference type="PANTHER" id="PTHR22939:SF129">
    <property type="entry name" value="SERINE PROTEASE HTRA2, MITOCHONDRIAL"/>
    <property type="match status" value="1"/>
</dbReference>
<dbReference type="SUPFAM" id="SSF50494">
    <property type="entry name" value="Trypsin-like serine proteases"/>
    <property type="match status" value="1"/>
</dbReference>
<dbReference type="SUPFAM" id="SSF50156">
    <property type="entry name" value="PDZ domain-like"/>
    <property type="match status" value="2"/>
</dbReference>
<dbReference type="Pfam" id="PF13365">
    <property type="entry name" value="Trypsin_2"/>
    <property type="match status" value="1"/>
</dbReference>
<dbReference type="Gene3D" id="2.30.42.10">
    <property type="match status" value="2"/>
</dbReference>
<dbReference type="Gene3D" id="2.40.10.120">
    <property type="match status" value="1"/>
</dbReference>
<dbReference type="PANTHER" id="PTHR22939">
    <property type="entry name" value="SERINE PROTEASE FAMILY S1C HTRA-RELATED"/>
    <property type="match status" value="1"/>
</dbReference>
<comment type="similarity">
    <text evidence="1">Belongs to the peptidase S1C family.</text>
</comment>
<dbReference type="InterPro" id="IPR009003">
    <property type="entry name" value="Peptidase_S1_PA"/>
</dbReference>
<comment type="caution">
    <text evidence="5">The sequence shown here is derived from an EMBL/GenBank/DDBJ whole genome shotgun (WGS) entry which is preliminary data.</text>
</comment>
<evidence type="ECO:0000259" key="4">
    <source>
        <dbReference type="PROSITE" id="PS50106"/>
    </source>
</evidence>
<dbReference type="PRINTS" id="PR00834">
    <property type="entry name" value="PROTEASES2C"/>
</dbReference>
<keyword evidence="6" id="KW-1185">Reference proteome</keyword>
<gene>
    <name evidence="5" type="ORF">ACFOWM_04005</name>
</gene>
<proteinExistence type="inferred from homology"/>
<dbReference type="Proteomes" id="UP001595907">
    <property type="component" value="Unassembled WGS sequence"/>
</dbReference>
<keyword evidence="3" id="KW-0378">Hydrolase</keyword>
<protein>
    <submittedName>
        <fullName evidence="5">Trypsin-like peptidase domain-containing protein</fullName>
    </submittedName>
</protein>
<reference evidence="6" key="1">
    <citation type="journal article" date="2019" name="Int. J. Syst. Evol. Microbiol.">
        <title>The Global Catalogue of Microorganisms (GCM) 10K type strain sequencing project: providing services to taxonomists for standard genome sequencing and annotation.</title>
        <authorList>
            <consortium name="The Broad Institute Genomics Platform"/>
            <consortium name="The Broad Institute Genome Sequencing Center for Infectious Disease"/>
            <person name="Wu L."/>
            <person name="Ma J."/>
        </authorList>
    </citation>
    <scope>NUCLEOTIDE SEQUENCE [LARGE SCALE GENOMIC DNA]</scope>
    <source>
        <strain evidence="6">CECT 8289</strain>
    </source>
</reference>
<dbReference type="Pfam" id="PF13180">
    <property type="entry name" value="PDZ_2"/>
    <property type="match status" value="1"/>
</dbReference>
<dbReference type="PROSITE" id="PS50106">
    <property type="entry name" value="PDZ"/>
    <property type="match status" value="1"/>
</dbReference>
<evidence type="ECO:0000256" key="3">
    <source>
        <dbReference type="ARBA" id="ARBA00022801"/>
    </source>
</evidence>